<accession>A0A1F4U850</accession>
<protein>
    <submittedName>
        <fullName evidence="1">Uncharacterized protein</fullName>
    </submittedName>
</protein>
<reference evidence="1 2" key="1">
    <citation type="journal article" date="2016" name="Nat. Commun.">
        <title>Thousands of microbial genomes shed light on interconnected biogeochemical processes in an aquifer system.</title>
        <authorList>
            <person name="Anantharaman K."/>
            <person name="Brown C.T."/>
            <person name="Hug L.A."/>
            <person name="Sharon I."/>
            <person name="Castelle C.J."/>
            <person name="Probst A.J."/>
            <person name="Thomas B.C."/>
            <person name="Singh A."/>
            <person name="Wilkins M.J."/>
            <person name="Karaoz U."/>
            <person name="Brodie E.L."/>
            <person name="Williams K.H."/>
            <person name="Hubbard S.S."/>
            <person name="Banfield J.F."/>
        </authorList>
    </citation>
    <scope>NUCLEOTIDE SEQUENCE [LARGE SCALE GENOMIC DNA]</scope>
</reference>
<comment type="caution">
    <text evidence="1">The sequence shown here is derived from an EMBL/GenBank/DDBJ whole genome shotgun (WGS) entry which is preliminary data.</text>
</comment>
<dbReference type="Proteomes" id="UP000179242">
    <property type="component" value="Unassembled WGS sequence"/>
</dbReference>
<organism evidence="1 2">
    <name type="scientific">candidate division WOR-1 bacterium RIFOXYC2_FULL_46_14</name>
    <dbReference type="NCBI Taxonomy" id="1802587"/>
    <lineage>
        <taxon>Bacteria</taxon>
        <taxon>Bacillati</taxon>
        <taxon>Saganbacteria</taxon>
    </lineage>
</organism>
<gene>
    <name evidence="1" type="ORF">A2438_04360</name>
</gene>
<proteinExistence type="predicted"/>
<dbReference type="AlphaFoldDB" id="A0A1F4U850"/>
<dbReference type="EMBL" id="MEUJ01000004">
    <property type="protein sequence ID" value="OGC40473.1"/>
    <property type="molecule type" value="Genomic_DNA"/>
</dbReference>
<name>A0A1F4U850_UNCSA</name>
<evidence type="ECO:0000313" key="1">
    <source>
        <dbReference type="EMBL" id="OGC40473.1"/>
    </source>
</evidence>
<evidence type="ECO:0000313" key="2">
    <source>
        <dbReference type="Proteomes" id="UP000179242"/>
    </source>
</evidence>
<sequence>MSVFIRKFFARRADFAAYQNKLPAINRNLGEGAAGGVDRIQARLMDYAQNGDPDALLALKNMGVDVSGIGAPTENDFNFIAQQRTPLHCLTRHITDRSFRSRYVSLVEKFNAALRERPEETATPREKISAYTAMAESFDELRTAIRDFATNGLPEQKKVLYRGFGVELTLETLISGAEQIAVAESQEPSRREVITDLRAYLGKSLSPYYYLLLHEKVTEIIDAIQSADSFIEEIPAIIQRTIIDQLPQILSKKNLIAKSMAVLEVQLPVFKAFSEPAPVAPAPASVPVSVPAVIEADTSAVVPEPVYKPAEISVTGGISKLTTDIVDRNGEPVPVDLPIKPIPVTMTPVGPLTGPLQEVPTEEDILPQEEDRFEAEETADRIISEYLFGNALKKEEELRDAIVMLLVIKGGKRKLRKLLSKLGGARRNEESLIVAAENIIKTAADYSVVNYEIGRRQAGSSEDFLARAFPERPAVAEVLPPPAPEAPIRRRKTPVEAGRIPPADVEKIKNLINTKISSVLSGPQTEGLRYAASALLQGHIPSAEVVGIFEEIGRLAEQLQRATNGSKRQAQIEFFGEIYETIGLAAVVEDEQNKTEDPITEVNRQVGEIEFSLPVVEVKRGGNIVVRPGDTKRKTEIIQGDGWRAGSKTLIEEKSRMSLGWIRGEVVGSTDLLSEEFDESWYTLSALCNAIKTDFPNLTAQTIEELNAFKDNINKTELVSIIERKNKQGLLALAKEETEFIDRMKRKEKLSSFDKRRLLEILYPATFPKNRLGEEKDRVYKLASQIAKYGEALKRGTINRLELNINAPTIDPSAIDALLKLIPPDFHDRVKIYQRANPIPERNEAREKVSGRKLIYDGSKQSVTQKEDVPEAKKTELPEVSRVFSTSDLGDPRAFLINLTAYCGNLAKRMERGEIGGVTLNFQGEHISHKTLRRLRRIFGRHRKKVKVFIRTGVGEEMKRISLGKPMREKKAFLRANRGWEEKKENWLYAHQRYLSGHNLNFGKNFTWDTVRSAMRLGSDGNGSTGSLVKGIVRDMGILQQRIRDDNSNDLAELAALRTWFSSQDNGLSKRLNTNHLAKTTIMDTADFLGRLRALLEKHPG</sequence>